<dbReference type="SUPFAM" id="SSF48403">
    <property type="entry name" value="Ankyrin repeat"/>
    <property type="match status" value="2"/>
</dbReference>
<evidence type="ECO:0000256" key="1">
    <source>
        <dbReference type="ARBA" id="ARBA00022737"/>
    </source>
</evidence>
<evidence type="ECO:0000256" key="3">
    <source>
        <dbReference type="PROSITE-ProRule" id="PRU00023"/>
    </source>
</evidence>
<keyword evidence="1" id="KW-0677">Repeat</keyword>
<gene>
    <name evidence="4" type="ORF">OKIOD_LOCUS8320</name>
</gene>
<feature type="repeat" description="ANK" evidence="3">
    <location>
        <begin position="202"/>
        <end position="234"/>
    </location>
</feature>
<dbReference type="PROSITE" id="PS50297">
    <property type="entry name" value="ANK_REP_REGION"/>
    <property type="match status" value="4"/>
</dbReference>
<keyword evidence="5" id="KW-1185">Reference proteome</keyword>
<feature type="repeat" description="ANK" evidence="3">
    <location>
        <begin position="132"/>
        <end position="164"/>
    </location>
</feature>
<dbReference type="Proteomes" id="UP001158576">
    <property type="component" value="Chromosome XSR"/>
</dbReference>
<reference evidence="4 5" key="1">
    <citation type="submission" date="2021-04" db="EMBL/GenBank/DDBJ databases">
        <authorList>
            <person name="Bliznina A."/>
        </authorList>
    </citation>
    <scope>NUCLEOTIDE SEQUENCE [LARGE SCALE GENOMIC DNA]</scope>
</reference>
<name>A0ABN7SL39_OIKDI</name>
<proteinExistence type="predicted"/>
<feature type="repeat" description="ANK" evidence="3">
    <location>
        <begin position="324"/>
        <end position="356"/>
    </location>
</feature>
<dbReference type="Pfam" id="PF12796">
    <property type="entry name" value="Ank_2"/>
    <property type="match status" value="2"/>
</dbReference>
<keyword evidence="2 3" id="KW-0040">ANK repeat</keyword>
<dbReference type="EMBL" id="OU015569">
    <property type="protein sequence ID" value="CAG5099946.1"/>
    <property type="molecule type" value="Genomic_DNA"/>
</dbReference>
<dbReference type="InterPro" id="IPR002110">
    <property type="entry name" value="Ankyrin_rpt"/>
</dbReference>
<dbReference type="PROSITE" id="PS50088">
    <property type="entry name" value="ANK_REPEAT"/>
    <property type="match status" value="4"/>
</dbReference>
<sequence>MKSVDEHQEMETLRNCLKNGKADRYPVFDAIRKEHTECLATIISKFPKMIYLRDHSGYPPLCEAASLNFKEGCELILRYSEAVENPFDDASLLNYANYRQETPLFLAVEKENLETVICLMQAGASAVQPCIRGWTPLHEAAAKKTSRILVNLLMSGVDLDTADCFGVTPLFTAVISGSTECAELLLQRGANVEHGRAGFTENPATPLHEAARRGDLKMCEILLENGANPNALDKRNRAPIHLAAMGDFISIVALLTKVTNKQSWKTHSRKLVLNRRIYKESGLSPVISCLEDRADNYYTMELLLEDGWDPNHCINDKQLMYKDGRKTALYFAVYNNDDDAVELLLQHGAKVDLDPLKCITVAVGTSNFDIFDMLLLHGADIHEVNLKVGDFPTTFASALSDHRFITKLLQMGLDAEHLFKCPFGEGEHPSYEELYRMKKPIPVPWCIKMQNIKNSAMPSWLVPYIFKFSKRTGVKLCSLTKQIIDENAHNQIAKMTEKPTSLKHLSRVTFVKSCRKKLQRQSFLRHELPKLPCKVLDQLQFKDIKW</sequence>
<protein>
    <submittedName>
        <fullName evidence="4">Oidioi.mRNA.OKI2018_I69.XSR.g16762.t1.cds</fullName>
    </submittedName>
</protein>
<dbReference type="PANTHER" id="PTHR24171">
    <property type="entry name" value="ANKYRIN REPEAT DOMAIN-CONTAINING PROTEIN 39-RELATED"/>
    <property type="match status" value="1"/>
</dbReference>
<dbReference type="SMART" id="SM00248">
    <property type="entry name" value="ANK"/>
    <property type="match status" value="10"/>
</dbReference>
<dbReference type="InterPro" id="IPR036770">
    <property type="entry name" value="Ankyrin_rpt-contain_sf"/>
</dbReference>
<evidence type="ECO:0000256" key="2">
    <source>
        <dbReference type="ARBA" id="ARBA00023043"/>
    </source>
</evidence>
<accession>A0ABN7SL39</accession>
<organism evidence="4 5">
    <name type="scientific">Oikopleura dioica</name>
    <name type="common">Tunicate</name>
    <dbReference type="NCBI Taxonomy" id="34765"/>
    <lineage>
        <taxon>Eukaryota</taxon>
        <taxon>Metazoa</taxon>
        <taxon>Chordata</taxon>
        <taxon>Tunicata</taxon>
        <taxon>Appendicularia</taxon>
        <taxon>Copelata</taxon>
        <taxon>Oikopleuridae</taxon>
        <taxon>Oikopleura</taxon>
    </lineage>
</organism>
<dbReference type="PANTHER" id="PTHR24171:SF9">
    <property type="entry name" value="ANKYRIN REPEAT DOMAIN-CONTAINING PROTEIN 39"/>
    <property type="match status" value="1"/>
</dbReference>
<dbReference type="Gene3D" id="1.25.40.20">
    <property type="entry name" value="Ankyrin repeat-containing domain"/>
    <property type="match status" value="2"/>
</dbReference>
<feature type="repeat" description="ANK" evidence="3">
    <location>
        <begin position="165"/>
        <end position="197"/>
    </location>
</feature>
<evidence type="ECO:0000313" key="4">
    <source>
        <dbReference type="EMBL" id="CAG5099946.1"/>
    </source>
</evidence>
<evidence type="ECO:0000313" key="5">
    <source>
        <dbReference type="Proteomes" id="UP001158576"/>
    </source>
</evidence>